<sequence>MARHTACLLLSVCVLIAGLVFAIAAIMTPAWQVGTVLELNQYIQSGLWIHCENNPSLGTACTYSPSNADFSDSLELSHTLETNDGTRFSLQSPAFPNSNRRGFGTSSDSSFFRLPPFLGGGNTNNVFGSQTSDTTFIRTPAQGTNFANQQQQQQQQFLNQGQGFNGQGQGFGGAVLNTNADTRQLVNPAFPYADRTDFYYDLSSRYIRTPVFFGFRHEAVLLLIVLGCCMCFFAIFSGCSAICCSKRCCPVFYMICCALAVILSIAGMAIFIVNAQPFGVFGSSLIRNRFDVELKGQYERKYGYSFYLAIVAILLWIVSLITGVLGTVFSFSKKKNKKRLSGPLLIPVDASEIRKNSLPYFTTAIPYSASSAHLNKYSDLAPAQNTWNGQIEYESKSVRNFNEEDELEPRHQRSYSYHHLDRTARSGSTRSRNRQLSYLDFGGTNSTRNQPVSLFDVESAALRSHANSNIDLSAKKRSATPQSTTTYEIPMNNKPYYFQGVDMDNNSATSSTPLSYTGMDLRYTHGGSNTPYETAID</sequence>
<dbReference type="WBParaSite" id="PSAMB.scaffold1956size26432.g15855.t1">
    <property type="protein sequence ID" value="PSAMB.scaffold1956size26432.g15855.t1"/>
    <property type="gene ID" value="PSAMB.scaffold1956size26432.g15855"/>
</dbReference>
<evidence type="ECO:0000256" key="3">
    <source>
        <dbReference type="ARBA" id="ARBA00022989"/>
    </source>
</evidence>
<evidence type="ECO:0000256" key="6">
    <source>
        <dbReference type="SAM" id="SignalP"/>
    </source>
</evidence>
<evidence type="ECO:0000313" key="7">
    <source>
        <dbReference type="Proteomes" id="UP000887566"/>
    </source>
</evidence>
<feature type="transmembrane region" description="Helical" evidence="5">
    <location>
        <begin position="304"/>
        <end position="331"/>
    </location>
</feature>
<dbReference type="Pfam" id="PF07062">
    <property type="entry name" value="Clc-like"/>
    <property type="match status" value="2"/>
</dbReference>
<evidence type="ECO:0000256" key="4">
    <source>
        <dbReference type="ARBA" id="ARBA00023136"/>
    </source>
</evidence>
<feature type="transmembrane region" description="Helical" evidence="5">
    <location>
        <begin position="219"/>
        <end position="244"/>
    </location>
</feature>
<dbReference type="PANTHER" id="PTHR10671">
    <property type="entry name" value="EPITHELIAL MEMBRANE PROTEIN-RELATED"/>
    <property type="match status" value="1"/>
</dbReference>
<keyword evidence="7" id="KW-1185">Reference proteome</keyword>
<organism evidence="7 8">
    <name type="scientific">Plectus sambesii</name>
    <dbReference type="NCBI Taxonomy" id="2011161"/>
    <lineage>
        <taxon>Eukaryota</taxon>
        <taxon>Metazoa</taxon>
        <taxon>Ecdysozoa</taxon>
        <taxon>Nematoda</taxon>
        <taxon>Chromadorea</taxon>
        <taxon>Plectida</taxon>
        <taxon>Plectina</taxon>
        <taxon>Plectoidea</taxon>
        <taxon>Plectidae</taxon>
        <taxon>Plectus</taxon>
    </lineage>
</organism>
<name>A0A914VGY5_9BILA</name>
<keyword evidence="3 5" id="KW-1133">Transmembrane helix</keyword>
<keyword evidence="4 5" id="KW-0472">Membrane</keyword>
<reference evidence="8" key="1">
    <citation type="submission" date="2022-11" db="UniProtKB">
        <authorList>
            <consortium name="WormBaseParasite"/>
        </authorList>
    </citation>
    <scope>IDENTIFICATION</scope>
</reference>
<dbReference type="AlphaFoldDB" id="A0A914VGY5"/>
<dbReference type="PANTHER" id="PTHR10671:SF96">
    <property type="entry name" value="CLC-LIKE PROTEIN 5"/>
    <property type="match status" value="1"/>
</dbReference>
<keyword evidence="6" id="KW-0732">Signal</keyword>
<dbReference type="InterPro" id="IPR050579">
    <property type="entry name" value="PMP-22/EMP/MP20-like"/>
</dbReference>
<dbReference type="Proteomes" id="UP000887566">
    <property type="component" value="Unplaced"/>
</dbReference>
<evidence type="ECO:0000256" key="1">
    <source>
        <dbReference type="ARBA" id="ARBA00004141"/>
    </source>
</evidence>
<feature type="transmembrane region" description="Helical" evidence="5">
    <location>
        <begin position="251"/>
        <end position="273"/>
    </location>
</feature>
<comment type="subcellular location">
    <subcellularLocation>
        <location evidence="1">Membrane</location>
        <topology evidence="1">Multi-pass membrane protein</topology>
    </subcellularLocation>
</comment>
<feature type="signal peptide" evidence="6">
    <location>
        <begin position="1"/>
        <end position="22"/>
    </location>
</feature>
<evidence type="ECO:0000313" key="8">
    <source>
        <dbReference type="WBParaSite" id="PSAMB.scaffold1956size26432.g15855.t1"/>
    </source>
</evidence>
<proteinExistence type="predicted"/>
<accession>A0A914VGY5</accession>
<dbReference type="GO" id="GO:0005886">
    <property type="term" value="C:plasma membrane"/>
    <property type="evidence" value="ECO:0007669"/>
    <property type="project" value="TreeGrafter"/>
</dbReference>
<evidence type="ECO:0000256" key="2">
    <source>
        <dbReference type="ARBA" id="ARBA00022692"/>
    </source>
</evidence>
<dbReference type="InterPro" id="IPR010761">
    <property type="entry name" value="Clc_prot-like"/>
</dbReference>
<feature type="chain" id="PRO_5037356510" evidence="6">
    <location>
        <begin position="23"/>
        <end position="537"/>
    </location>
</feature>
<protein>
    <submittedName>
        <fullName evidence="8">Uncharacterized protein</fullName>
    </submittedName>
</protein>
<keyword evidence="2 5" id="KW-0812">Transmembrane</keyword>
<dbReference type="Gene3D" id="1.20.140.150">
    <property type="match status" value="2"/>
</dbReference>
<evidence type="ECO:0000256" key="5">
    <source>
        <dbReference type="SAM" id="Phobius"/>
    </source>
</evidence>